<reference evidence="2" key="2">
    <citation type="submission" date="2020-05" db="UniProtKB">
        <authorList>
            <consortium name="EnsemblMetazoa"/>
        </authorList>
    </citation>
    <scope>IDENTIFICATION</scope>
    <source>
        <strain evidence="2">FAR1</strain>
    </source>
</reference>
<dbReference type="EMBL" id="AXCN02001394">
    <property type="status" value="NOT_ANNOTATED_CDS"/>
    <property type="molecule type" value="Genomic_DNA"/>
</dbReference>
<accession>A0A182QVS7</accession>
<dbReference type="VEuPathDB" id="VectorBase:AFAF017876"/>
<evidence type="ECO:0000256" key="1">
    <source>
        <dbReference type="SAM" id="MobiDB-lite"/>
    </source>
</evidence>
<feature type="compositionally biased region" description="Low complexity" evidence="1">
    <location>
        <begin position="72"/>
        <end position="90"/>
    </location>
</feature>
<proteinExistence type="predicted"/>
<evidence type="ECO:0000313" key="3">
    <source>
        <dbReference type="Proteomes" id="UP000075886"/>
    </source>
</evidence>
<protein>
    <submittedName>
        <fullName evidence="2">Uncharacterized protein</fullName>
    </submittedName>
</protein>
<dbReference type="Proteomes" id="UP000075886">
    <property type="component" value="Unassembled WGS sequence"/>
</dbReference>
<dbReference type="AlphaFoldDB" id="A0A182QVS7"/>
<dbReference type="EMBL" id="AXCN02001393">
    <property type="status" value="NOT_ANNOTATED_CDS"/>
    <property type="molecule type" value="Genomic_DNA"/>
</dbReference>
<feature type="region of interest" description="Disordered" evidence="1">
    <location>
        <begin position="72"/>
        <end position="104"/>
    </location>
</feature>
<dbReference type="EnsemblMetazoa" id="AFAF017876-RA">
    <property type="protein sequence ID" value="AFAF017876-PA"/>
    <property type="gene ID" value="AFAF017876"/>
</dbReference>
<keyword evidence="3" id="KW-1185">Reference proteome</keyword>
<evidence type="ECO:0000313" key="2">
    <source>
        <dbReference type="EnsemblMetazoa" id="AFAF017876-PA"/>
    </source>
</evidence>
<sequence>MSKPNDYNSRKRFAFDIDMEIEAELTTKSKPVLVRLPVQSGVPGSRQVAFPRQVSCQLSVASLFALATLFPSSTNRLPSSSPSLQRPKSSFGKGFQPETKQTKKMSARGMLLKCDMNSSFDQPDPAILMTPRSPAILLNDYFSPEG</sequence>
<reference evidence="3" key="1">
    <citation type="submission" date="2014-01" db="EMBL/GenBank/DDBJ databases">
        <title>The Genome Sequence of Anopheles farauti FAR1 (V2).</title>
        <authorList>
            <consortium name="The Broad Institute Genomics Platform"/>
            <person name="Neafsey D.E."/>
            <person name="Besansky N."/>
            <person name="Howell P."/>
            <person name="Walton C."/>
            <person name="Young S.K."/>
            <person name="Zeng Q."/>
            <person name="Gargeya S."/>
            <person name="Fitzgerald M."/>
            <person name="Haas B."/>
            <person name="Abouelleil A."/>
            <person name="Allen A.W."/>
            <person name="Alvarado L."/>
            <person name="Arachchi H.M."/>
            <person name="Berlin A.M."/>
            <person name="Chapman S.B."/>
            <person name="Gainer-Dewar J."/>
            <person name="Goldberg J."/>
            <person name="Griggs A."/>
            <person name="Gujja S."/>
            <person name="Hansen M."/>
            <person name="Howarth C."/>
            <person name="Imamovic A."/>
            <person name="Ireland A."/>
            <person name="Larimer J."/>
            <person name="McCowan C."/>
            <person name="Murphy C."/>
            <person name="Pearson M."/>
            <person name="Poon T.W."/>
            <person name="Priest M."/>
            <person name="Roberts A."/>
            <person name="Saif S."/>
            <person name="Shea T."/>
            <person name="Sisk P."/>
            <person name="Sykes S."/>
            <person name="Wortman J."/>
            <person name="Nusbaum C."/>
            <person name="Birren B."/>
        </authorList>
    </citation>
    <scope>NUCLEOTIDE SEQUENCE [LARGE SCALE GENOMIC DNA]</scope>
    <source>
        <strain evidence="3">FAR1</strain>
    </source>
</reference>
<organism evidence="2 3">
    <name type="scientific">Anopheles farauti</name>
    <dbReference type="NCBI Taxonomy" id="69004"/>
    <lineage>
        <taxon>Eukaryota</taxon>
        <taxon>Metazoa</taxon>
        <taxon>Ecdysozoa</taxon>
        <taxon>Arthropoda</taxon>
        <taxon>Hexapoda</taxon>
        <taxon>Insecta</taxon>
        <taxon>Pterygota</taxon>
        <taxon>Neoptera</taxon>
        <taxon>Endopterygota</taxon>
        <taxon>Diptera</taxon>
        <taxon>Nematocera</taxon>
        <taxon>Culicoidea</taxon>
        <taxon>Culicidae</taxon>
        <taxon>Anophelinae</taxon>
        <taxon>Anopheles</taxon>
    </lineage>
</organism>
<name>A0A182QVS7_9DIPT</name>